<dbReference type="EMBL" id="KB445644">
    <property type="protein sequence ID" value="EMD63385.1"/>
    <property type="molecule type" value="Genomic_DNA"/>
</dbReference>
<dbReference type="GeneID" id="19136879"/>
<dbReference type="KEGG" id="bsc:COCSADRAFT_327164"/>
<accession>M2SM58</accession>
<proteinExistence type="predicted"/>
<dbReference type="HOGENOM" id="CLU_2026519_0_0_1"/>
<reference evidence="2 3" key="1">
    <citation type="journal article" date="2012" name="PLoS Pathog.">
        <title>Diverse lifestyles and strategies of plant pathogenesis encoded in the genomes of eighteen Dothideomycetes fungi.</title>
        <authorList>
            <person name="Ohm R.A."/>
            <person name="Feau N."/>
            <person name="Henrissat B."/>
            <person name="Schoch C.L."/>
            <person name="Horwitz B.A."/>
            <person name="Barry K.W."/>
            <person name="Condon B.J."/>
            <person name="Copeland A.C."/>
            <person name="Dhillon B."/>
            <person name="Glaser F."/>
            <person name="Hesse C.N."/>
            <person name="Kosti I."/>
            <person name="LaButti K."/>
            <person name="Lindquist E.A."/>
            <person name="Lucas S."/>
            <person name="Salamov A.A."/>
            <person name="Bradshaw R.E."/>
            <person name="Ciuffetti L."/>
            <person name="Hamelin R.C."/>
            <person name="Kema G.H.J."/>
            <person name="Lawrence C."/>
            <person name="Scott J.A."/>
            <person name="Spatafora J.W."/>
            <person name="Turgeon B.G."/>
            <person name="de Wit P.J.G.M."/>
            <person name="Zhong S."/>
            <person name="Goodwin S.B."/>
            <person name="Grigoriev I.V."/>
        </authorList>
    </citation>
    <scope>NUCLEOTIDE SEQUENCE [LARGE SCALE GENOMIC DNA]</scope>
    <source>
        <strain evidence="3">ND90Pr / ATCC 201652</strain>
    </source>
</reference>
<evidence type="ECO:0000313" key="3">
    <source>
        <dbReference type="Proteomes" id="UP000016934"/>
    </source>
</evidence>
<reference evidence="3" key="2">
    <citation type="journal article" date="2013" name="PLoS Genet.">
        <title>Comparative genome structure, secondary metabolite, and effector coding capacity across Cochliobolus pathogens.</title>
        <authorList>
            <person name="Condon B.J."/>
            <person name="Leng Y."/>
            <person name="Wu D."/>
            <person name="Bushley K.E."/>
            <person name="Ohm R.A."/>
            <person name="Otillar R."/>
            <person name="Martin J."/>
            <person name="Schackwitz W."/>
            <person name="Grimwood J."/>
            <person name="MohdZainudin N."/>
            <person name="Xue C."/>
            <person name="Wang R."/>
            <person name="Manning V.A."/>
            <person name="Dhillon B."/>
            <person name="Tu Z.J."/>
            <person name="Steffenson B.J."/>
            <person name="Salamov A."/>
            <person name="Sun H."/>
            <person name="Lowry S."/>
            <person name="LaButti K."/>
            <person name="Han J."/>
            <person name="Copeland A."/>
            <person name="Lindquist E."/>
            <person name="Barry K."/>
            <person name="Schmutz J."/>
            <person name="Baker S.E."/>
            <person name="Ciuffetti L.M."/>
            <person name="Grigoriev I.V."/>
            <person name="Zhong S."/>
            <person name="Turgeon B.G."/>
        </authorList>
    </citation>
    <scope>NUCLEOTIDE SEQUENCE [LARGE SCALE GENOMIC DNA]</scope>
    <source>
        <strain evidence="3">ND90Pr / ATCC 201652</strain>
    </source>
</reference>
<feature type="region of interest" description="Disordered" evidence="1">
    <location>
        <begin position="26"/>
        <end position="59"/>
    </location>
</feature>
<dbReference type="Proteomes" id="UP000016934">
    <property type="component" value="Unassembled WGS sequence"/>
</dbReference>
<keyword evidence="3" id="KW-1185">Reference proteome</keyword>
<sequence>MGQRAPCAANEAHLVWLGTRRPIDLTQSRRSQEDASMQGKRCGGRVKGSQGTPKMEKDGRLVVSPNARTPLSCPSLVCPCLPCLLHACCIAFAATLSACKTVQKRPRWQCATPGSAQRPVWG</sequence>
<dbReference type="AlphaFoldDB" id="M2SM58"/>
<evidence type="ECO:0000313" key="2">
    <source>
        <dbReference type="EMBL" id="EMD63385.1"/>
    </source>
</evidence>
<evidence type="ECO:0000256" key="1">
    <source>
        <dbReference type="SAM" id="MobiDB-lite"/>
    </source>
</evidence>
<organism evidence="2 3">
    <name type="scientific">Cochliobolus sativus (strain ND90Pr / ATCC 201652)</name>
    <name type="common">Common root rot and spot blotch fungus</name>
    <name type="synonym">Bipolaris sorokiniana</name>
    <dbReference type="NCBI Taxonomy" id="665912"/>
    <lineage>
        <taxon>Eukaryota</taxon>
        <taxon>Fungi</taxon>
        <taxon>Dikarya</taxon>
        <taxon>Ascomycota</taxon>
        <taxon>Pezizomycotina</taxon>
        <taxon>Dothideomycetes</taxon>
        <taxon>Pleosporomycetidae</taxon>
        <taxon>Pleosporales</taxon>
        <taxon>Pleosporineae</taxon>
        <taxon>Pleosporaceae</taxon>
        <taxon>Bipolaris</taxon>
    </lineage>
</organism>
<dbReference type="RefSeq" id="XP_007700515.1">
    <property type="nucleotide sequence ID" value="XM_007702325.1"/>
</dbReference>
<protein>
    <submittedName>
        <fullName evidence="2">Uncharacterized protein</fullName>
    </submittedName>
</protein>
<dbReference type="OrthoDB" id="10369397at2759"/>
<gene>
    <name evidence="2" type="ORF">COCSADRAFT_327164</name>
</gene>
<name>M2SM58_COCSN</name>